<dbReference type="Pfam" id="PF05699">
    <property type="entry name" value="Dimer_Tnp_hAT"/>
    <property type="match status" value="1"/>
</dbReference>
<proteinExistence type="predicted"/>
<name>A0A9R1VDM0_LACSA</name>
<evidence type="ECO:0000256" key="2">
    <source>
        <dbReference type="ARBA" id="ARBA00011738"/>
    </source>
</evidence>
<keyword evidence="7" id="KW-0238">DNA-binding</keyword>
<evidence type="ECO:0000256" key="6">
    <source>
        <dbReference type="ARBA" id="ARBA00023015"/>
    </source>
</evidence>
<dbReference type="InterPro" id="IPR008906">
    <property type="entry name" value="HATC_C_dom"/>
</dbReference>
<dbReference type="SUPFAM" id="SSF53098">
    <property type="entry name" value="Ribonuclease H-like"/>
    <property type="match status" value="1"/>
</dbReference>
<dbReference type="InterPro" id="IPR052035">
    <property type="entry name" value="ZnF_BED_domain_contain"/>
</dbReference>
<dbReference type="GO" id="GO:0008270">
    <property type="term" value="F:zinc ion binding"/>
    <property type="evidence" value="ECO:0007669"/>
    <property type="project" value="UniProtKB-KW"/>
</dbReference>
<dbReference type="InterPro" id="IPR036236">
    <property type="entry name" value="Znf_C2H2_sf"/>
</dbReference>
<evidence type="ECO:0000256" key="9">
    <source>
        <dbReference type="ARBA" id="ARBA00023242"/>
    </source>
</evidence>
<evidence type="ECO:0000256" key="10">
    <source>
        <dbReference type="PROSITE-ProRule" id="PRU00027"/>
    </source>
</evidence>
<comment type="subcellular location">
    <subcellularLocation>
        <location evidence="1">Nucleus</location>
    </subcellularLocation>
</comment>
<evidence type="ECO:0000313" key="14">
    <source>
        <dbReference type="Proteomes" id="UP000235145"/>
    </source>
</evidence>
<dbReference type="SUPFAM" id="SSF57667">
    <property type="entry name" value="beta-beta-alpha zinc fingers"/>
    <property type="match status" value="1"/>
</dbReference>
<dbReference type="EMBL" id="NBSK02000005">
    <property type="protein sequence ID" value="KAJ0202778.1"/>
    <property type="molecule type" value="Genomic_DNA"/>
</dbReference>
<keyword evidence="3" id="KW-0479">Metal-binding</keyword>
<keyword evidence="8" id="KW-0804">Transcription</keyword>
<dbReference type="SMART" id="SM00614">
    <property type="entry name" value="ZnF_BED"/>
    <property type="match status" value="1"/>
</dbReference>
<dbReference type="Pfam" id="PF14372">
    <property type="entry name" value="hAT-like_RNase-H"/>
    <property type="match status" value="1"/>
</dbReference>
<keyword evidence="4 10" id="KW-0863">Zinc-finger</keyword>
<keyword evidence="9" id="KW-0539">Nucleus</keyword>
<keyword evidence="14" id="KW-1185">Reference proteome</keyword>
<accession>A0A9R1VDM0</accession>
<evidence type="ECO:0000256" key="11">
    <source>
        <dbReference type="SAM" id="MobiDB-lite"/>
    </source>
</evidence>
<dbReference type="PROSITE" id="PS50808">
    <property type="entry name" value="ZF_BED"/>
    <property type="match status" value="1"/>
</dbReference>
<dbReference type="GO" id="GO:0046983">
    <property type="term" value="F:protein dimerization activity"/>
    <property type="evidence" value="ECO:0007669"/>
    <property type="project" value="InterPro"/>
</dbReference>
<dbReference type="Proteomes" id="UP000235145">
    <property type="component" value="Unassembled WGS sequence"/>
</dbReference>
<dbReference type="GO" id="GO:0005634">
    <property type="term" value="C:nucleus"/>
    <property type="evidence" value="ECO:0007669"/>
    <property type="project" value="UniProtKB-SubCell"/>
</dbReference>
<feature type="region of interest" description="Disordered" evidence="11">
    <location>
        <begin position="1"/>
        <end position="22"/>
    </location>
</feature>
<evidence type="ECO:0000256" key="8">
    <source>
        <dbReference type="ARBA" id="ARBA00023163"/>
    </source>
</evidence>
<evidence type="ECO:0000256" key="7">
    <source>
        <dbReference type="ARBA" id="ARBA00023125"/>
    </source>
</evidence>
<organism evidence="13 14">
    <name type="scientific">Lactuca sativa</name>
    <name type="common">Garden lettuce</name>
    <dbReference type="NCBI Taxonomy" id="4236"/>
    <lineage>
        <taxon>Eukaryota</taxon>
        <taxon>Viridiplantae</taxon>
        <taxon>Streptophyta</taxon>
        <taxon>Embryophyta</taxon>
        <taxon>Tracheophyta</taxon>
        <taxon>Spermatophyta</taxon>
        <taxon>Magnoliopsida</taxon>
        <taxon>eudicotyledons</taxon>
        <taxon>Gunneridae</taxon>
        <taxon>Pentapetalae</taxon>
        <taxon>asterids</taxon>
        <taxon>campanulids</taxon>
        <taxon>Asterales</taxon>
        <taxon>Asteraceae</taxon>
        <taxon>Cichorioideae</taxon>
        <taxon>Cichorieae</taxon>
        <taxon>Lactucinae</taxon>
        <taxon>Lactuca</taxon>
    </lineage>
</organism>
<sequence>MSSAEPNQPNDSNTVNDTANSRVKCNEKQIKFTSPMWRHFTYEEVNGTKKVVCKYCRKEVTYTTKNGTKGMHSHHKSCKIRIGQKKIDDFQSQLTGKRSKTDESGGSILATHQFNYDDSQTDLTKMITKHDYPLRIVEHEGFRDFCEGLQPLFRPICRNIARSDVMKLYGEGNARMMHFLESIQRMIAITTDIWTANYQKKYMTVQPISLMILGNYKLTGKFVYVSCPHTAEKLTHVLMNSLLDRNIDKKLSTLTVDNCSTNNCMIDLMVDKLPFDSLILDRSLFHMRCVAHILNLIVRSGLDVFGHGIEKVHNSCSFWIATPKRHDTFQKNAKCENVSCEKNLVFYRLQQREPEYKNAPDEKEWALASELYDRLKIFYNVTELFLGTKYPTTNIFPPKYIALKKWDTSNFIEISEMSENMIPKFDEYWKESHGVLAMATILDLRFKMKLLEYFFFPIIYGVDNAKDEIQKVRQICEDIYLRYELRVMSQASNDDITTKPTSSRDAAPASDMDSLDAFFSWNSATSEVFVKNELERYLEEGTLPRIHEFDLLGWWKLNGVKYPTLCLIAKDILVILISTVASESSFSTSGRIIGPHRSRLLSSTIEAIICTQNWLWEGKKGCVIDGDDVHSDEDDERLEGGYSNVGE</sequence>
<evidence type="ECO:0000256" key="4">
    <source>
        <dbReference type="ARBA" id="ARBA00022771"/>
    </source>
</evidence>
<evidence type="ECO:0000259" key="12">
    <source>
        <dbReference type="PROSITE" id="PS50808"/>
    </source>
</evidence>
<comment type="subunit">
    <text evidence="2">Homodimer.</text>
</comment>
<keyword evidence="5" id="KW-0862">Zinc</keyword>
<dbReference type="AlphaFoldDB" id="A0A9R1VDM0"/>
<reference evidence="13 14" key="1">
    <citation type="journal article" date="2017" name="Nat. Commun.">
        <title>Genome assembly with in vitro proximity ligation data and whole-genome triplication in lettuce.</title>
        <authorList>
            <person name="Reyes-Chin-Wo S."/>
            <person name="Wang Z."/>
            <person name="Yang X."/>
            <person name="Kozik A."/>
            <person name="Arikit S."/>
            <person name="Song C."/>
            <person name="Xia L."/>
            <person name="Froenicke L."/>
            <person name="Lavelle D.O."/>
            <person name="Truco M.J."/>
            <person name="Xia R."/>
            <person name="Zhu S."/>
            <person name="Xu C."/>
            <person name="Xu H."/>
            <person name="Xu X."/>
            <person name="Cox K."/>
            <person name="Korf I."/>
            <person name="Meyers B.C."/>
            <person name="Michelmore R.W."/>
        </authorList>
    </citation>
    <scope>NUCLEOTIDE SEQUENCE [LARGE SCALE GENOMIC DNA]</scope>
    <source>
        <strain evidence="14">cv. Salinas</strain>
        <tissue evidence="13">Seedlings</tissue>
    </source>
</reference>
<dbReference type="GO" id="GO:0003677">
    <property type="term" value="F:DNA binding"/>
    <property type="evidence" value="ECO:0007669"/>
    <property type="project" value="UniProtKB-KW"/>
</dbReference>
<dbReference type="Pfam" id="PF02892">
    <property type="entry name" value="zf-BED"/>
    <property type="match status" value="1"/>
</dbReference>
<dbReference type="PANTHER" id="PTHR46481">
    <property type="entry name" value="ZINC FINGER BED DOMAIN-CONTAINING PROTEIN 4"/>
    <property type="match status" value="1"/>
</dbReference>
<evidence type="ECO:0000256" key="1">
    <source>
        <dbReference type="ARBA" id="ARBA00004123"/>
    </source>
</evidence>
<protein>
    <recommendedName>
        <fullName evidence="12">BED-type domain-containing protein</fullName>
    </recommendedName>
</protein>
<gene>
    <name evidence="13" type="ORF">LSAT_V11C500239660</name>
</gene>
<feature type="domain" description="BED-type" evidence="12">
    <location>
        <begin position="31"/>
        <end position="90"/>
    </location>
</feature>
<evidence type="ECO:0000256" key="3">
    <source>
        <dbReference type="ARBA" id="ARBA00022723"/>
    </source>
</evidence>
<dbReference type="PANTHER" id="PTHR46481:SF11">
    <property type="entry name" value="ZINC FINGER BED DOMAIN-CONTAINING PROTEIN RICESLEEPER 2-LIKE"/>
    <property type="match status" value="1"/>
</dbReference>
<comment type="caution">
    <text evidence="13">The sequence shown here is derived from an EMBL/GenBank/DDBJ whole genome shotgun (WGS) entry which is preliminary data.</text>
</comment>
<evidence type="ECO:0000313" key="13">
    <source>
        <dbReference type="EMBL" id="KAJ0202778.1"/>
    </source>
</evidence>
<dbReference type="InterPro" id="IPR012337">
    <property type="entry name" value="RNaseH-like_sf"/>
</dbReference>
<evidence type="ECO:0000256" key="5">
    <source>
        <dbReference type="ARBA" id="ARBA00022833"/>
    </source>
</evidence>
<dbReference type="InterPro" id="IPR003656">
    <property type="entry name" value="Znf_BED"/>
</dbReference>
<dbReference type="InterPro" id="IPR025525">
    <property type="entry name" value="hAT-like_transposase_RNase-H"/>
</dbReference>
<keyword evidence="6" id="KW-0805">Transcription regulation</keyword>